<keyword evidence="8 11" id="KW-0687">Ribonucleoprotein</keyword>
<dbReference type="PANTHER" id="PTHR13501:SF10">
    <property type="entry name" value="LARGE RIBOSOMAL SUBUNIT PROTEIN UL22M"/>
    <property type="match status" value="1"/>
</dbReference>
<name>A0A9Q1JQV2_9CARY</name>
<feature type="region of interest" description="Disordered" evidence="13">
    <location>
        <begin position="82"/>
        <end position="133"/>
    </location>
</feature>
<dbReference type="GO" id="GO:0003735">
    <property type="term" value="F:structural constituent of ribosome"/>
    <property type="evidence" value="ECO:0007669"/>
    <property type="project" value="InterPro"/>
</dbReference>
<comment type="similarity">
    <text evidence="3 12">Belongs to the universal ribosomal protein uL22 family.</text>
</comment>
<dbReference type="PROSITE" id="PS00464">
    <property type="entry name" value="RIBOSOMAL_L22"/>
    <property type="match status" value="1"/>
</dbReference>
<dbReference type="GO" id="GO:0015935">
    <property type="term" value="C:small ribosomal subunit"/>
    <property type="evidence" value="ECO:0007669"/>
    <property type="project" value="InterPro"/>
</dbReference>
<dbReference type="CDD" id="cd00336">
    <property type="entry name" value="Ribosomal_L22"/>
    <property type="match status" value="1"/>
</dbReference>
<evidence type="ECO:0000256" key="11">
    <source>
        <dbReference type="RuleBase" id="RU003485"/>
    </source>
</evidence>
<dbReference type="InterPro" id="IPR018260">
    <property type="entry name" value="Ribosomal_uL22_CS"/>
</dbReference>
<keyword evidence="5" id="KW-0699">rRNA-binding</keyword>
<comment type="caution">
    <text evidence="14">The sequence shown here is derived from an EMBL/GenBank/DDBJ whole genome shotgun (WGS) entry which is preliminary data.</text>
</comment>
<dbReference type="GO" id="GO:0015934">
    <property type="term" value="C:large ribosomal subunit"/>
    <property type="evidence" value="ECO:0007669"/>
    <property type="project" value="InterPro"/>
</dbReference>
<evidence type="ECO:0000256" key="12">
    <source>
        <dbReference type="RuleBase" id="RU004005"/>
    </source>
</evidence>
<dbReference type="Gene3D" id="3.90.470.10">
    <property type="entry name" value="Ribosomal protein L22/L17"/>
    <property type="match status" value="1"/>
</dbReference>
<dbReference type="AlphaFoldDB" id="A0A9Q1JQV2"/>
<dbReference type="InterPro" id="IPR001063">
    <property type="entry name" value="Ribosomal_uL22"/>
</dbReference>
<dbReference type="InterPro" id="IPR005727">
    <property type="entry name" value="Ribosomal_uL22_bac/chlpt-type"/>
</dbReference>
<dbReference type="GO" id="GO:0019843">
    <property type="term" value="F:rRNA binding"/>
    <property type="evidence" value="ECO:0007669"/>
    <property type="project" value="UniProtKB-KW"/>
</dbReference>
<dbReference type="FunFam" id="3.30.860.10:FF:000001">
    <property type="entry name" value="30S ribosomal protein S19"/>
    <property type="match status" value="1"/>
</dbReference>
<dbReference type="PANTHER" id="PTHR13501">
    <property type="entry name" value="CHLOROPLAST 50S RIBOSOMAL PROTEIN L22-RELATED"/>
    <property type="match status" value="1"/>
</dbReference>
<organism evidence="14 15">
    <name type="scientific">Carnegiea gigantea</name>
    <dbReference type="NCBI Taxonomy" id="171969"/>
    <lineage>
        <taxon>Eukaryota</taxon>
        <taxon>Viridiplantae</taxon>
        <taxon>Streptophyta</taxon>
        <taxon>Embryophyta</taxon>
        <taxon>Tracheophyta</taxon>
        <taxon>Spermatophyta</taxon>
        <taxon>Magnoliopsida</taxon>
        <taxon>eudicotyledons</taxon>
        <taxon>Gunneridae</taxon>
        <taxon>Pentapetalae</taxon>
        <taxon>Caryophyllales</taxon>
        <taxon>Cactineae</taxon>
        <taxon>Cactaceae</taxon>
        <taxon>Cactoideae</taxon>
        <taxon>Echinocereeae</taxon>
        <taxon>Carnegiea</taxon>
    </lineage>
</organism>
<evidence type="ECO:0000313" key="15">
    <source>
        <dbReference type="Proteomes" id="UP001153076"/>
    </source>
</evidence>
<evidence type="ECO:0000256" key="7">
    <source>
        <dbReference type="ARBA" id="ARBA00022980"/>
    </source>
</evidence>
<dbReference type="GO" id="GO:0006412">
    <property type="term" value="P:translation"/>
    <property type="evidence" value="ECO:0007669"/>
    <property type="project" value="InterPro"/>
</dbReference>
<dbReference type="Proteomes" id="UP001153076">
    <property type="component" value="Unassembled WGS sequence"/>
</dbReference>
<dbReference type="InterPro" id="IPR036394">
    <property type="entry name" value="Ribosomal_uL22_sf"/>
</dbReference>
<dbReference type="Pfam" id="PF00203">
    <property type="entry name" value="Ribosomal_S19"/>
    <property type="match status" value="1"/>
</dbReference>
<evidence type="ECO:0000256" key="6">
    <source>
        <dbReference type="ARBA" id="ARBA00022884"/>
    </source>
</evidence>
<comment type="subcellular location">
    <subcellularLocation>
        <location evidence="1">Plastid</location>
    </subcellularLocation>
</comment>
<dbReference type="PRINTS" id="PR00975">
    <property type="entry name" value="RIBOSOMALS19"/>
</dbReference>
<dbReference type="HAMAP" id="MF_00531">
    <property type="entry name" value="Ribosomal_uS19"/>
    <property type="match status" value="1"/>
</dbReference>
<proteinExistence type="inferred from homology"/>
<feature type="compositionally biased region" description="Basic and acidic residues" evidence="13">
    <location>
        <begin position="82"/>
        <end position="96"/>
    </location>
</feature>
<dbReference type="GO" id="GO:0009536">
    <property type="term" value="C:plastid"/>
    <property type="evidence" value="ECO:0007669"/>
    <property type="project" value="UniProtKB-SubCell"/>
</dbReference>
<keyword evidence="15" id="KW-1185">Reference proteome</keyword>
<protein>
    <recommendedName>
        <fullName evidence="10">Large ribosomal subunit protein uL22c</fullName>
    </recommendedName>
    <alternativeName>
        <fullName evidence="9">Small ribosomal subunit protein uS19c</fullName>
    </alternativeName>
</protein>
<evidence type="ECO:0000256" key="1">
    <source>
        <dbReference type="ARBA" id="ARBA00004474"/>
    </source>
</evidence>
<dbReference type="HAMAP" id="MF_01331_B">
    <property type="entry name" value="Ribosomal_uL22_B"/>
    <property type="match status" value="1"/>
</dbReference>
<evidence type="ECO:0000256" key="10">
    <source>
        <dbReference type="ARBA" id="ARBA00035285"/>
    </source>
</evidence>
<dbReference type="SUPFAM" id="SSF54570">
    <property type="entry name" value="Ribosomal protein S19"/>
    <property type="match status" value="1"/>
</dbReference>
<keyword evidence="4" id="KW-0934">Plastid</keyword>
<feature type="compositionally biased region" description="Basic residues" evidence="13">
    <location>
        <begin position="97"/>
        <end position="106"/>
    </location>
</feature>
<evidence type="ECO:0000256" key="5">
    <source>
        <dbReference type="ARBA" id="ARBA00022730"/>
    </source>
</evidence>
<dbReference type="Pfam" id="PF00237">
    <property type="entry name" value="Ribosomal_L22"/>
    <property type="match status" value="1"/>
</dbReference>
<dbReference type="InterPro" id="IPR047867">
    <property type="entry name" value="Ribosomal_uL22_bac/org-type"/>
</dbReference>
<evidence type="ECO:0000313" key="14">
    <source>
        <dbReference type="EMBL" id="KAJ8429227.1"/>
    </source>
</evidence>
<dbReference type="Gene3D" id="3.30.860.10">
    <property type="entry name" value="30s Ribosomal Protein S19, Chain A"/>
    <property type="match status" value="1"/>
</dbReference>
<dbReference type="NCBIfam" id="TIGR01044">
    <property type="entry name" value="rplV_bact"/>
    <property type="match status" value="1"/>
</dbReference>
<evidence type="ECO:0000256" key="4">
    <source>
        <dbReference type="ARBA" id="ARBA00022640"/>
    </source>
</evidence>
<dbReference type="OrthoDB" id="2043at2759"/>
<keyword evidence="7 11" id="KW-0689">Ribosomal protein</keyword>
<reference evidence="14" key="1">
    <citation type="submission" date="2022-04" db="EMBL/GenBank/DDBJ databases">
        <title>Carnegiea gigantea Genome sequencing and assembly v2.</title>
        <authorList>
            <person name="Copetti D."/>
            <person name="Sanderson M.J."/>
            <person name="Burquez A."/>
            <person name="Wojciechowski M.F."/>
        </authorList>
    </citation>
    <scope>NUCLEOTIDE SEQUENCE</scope>
    <source>
        <strain evidence="14">SGP5-SGP5p</strain>
        <tissue evidence="14">Aerial part</tissue>
    </source>
</reference>
<evidence type="ECO:0000256" key="13">
    <source>
        <dbReference type="SAM" id="MobiDB-lite"/>
    </source>
</evidence>
<evidence type="ECO:0000256" key="9">
    <source>
        <dbReference type="ARBA" id="ARBA00035253"/>
    </source>
</evidence>
<evidence type="ECO:0000256" key="8">
    <source>
        <dbReference type="ARBA" id="ARBA00023274"/>
    </source>
</evidence>
<keyword evidence="6" id="KW-0694">RNA-binding</keyword>
<dbReference type="InterPro" id="IPR023575">
    <property type="entry name" value="Ribosomal_uS19_SF"/>
</dbReference>
<dbReference type="InterPro" id="IPR002222">
    <property type="entry name" value="Ribosomal_uS19"/>
</dbReference>
<dbReference type="NCBIfam" id="TIGR01050">
    <property type="entry name" value="rpsS_bact"/>
    <property type="match status" value="1"/>
</dbReference>
<evidence type="ECO:0000256" key="2">
    <source>
        <dbReference type="ARBA" id="ARBA00007345"/>
    </source>
</evidence>
<gene>
    <name evidence="14" type="ORF">Cgig2_009383</name>
</gene>
<dbReference type="InterPro" id="IPR005732">
    <property type="entry name" value="Ribosomal_uS19_bac-type"/>
</dbReference>
<dbReference type="SUPFAM" id="SSF54843">
    <property type="entry name" value="Ribosomal protein L22"/>
    <property type="match status" value="1"/>
</dbReference>
<dbReference type="EMBL" id="JAKOGI010000919">
    <property type="protein sequence ID" value="KAJ8429227.1"/>
    <property type="molecule type" value="Genomic_DNA"/>
</dbReference>
<accession>A0A9Q1JQV2</accession>
<sequence>MTRSLNKNPFVANHLLRKIDKLNTKTKKEIIVTWSRASTIIPIMIGHTIAIHNEKEHLPLYIASRITGHKLREFVPTFNFQEHEKNDKKSQKGDKKSQKKDKKSQKREKNDKKSRGKLKRGSSKSQGKNTRDYMRGRSYEEALMILTFMPYIACYPIFNLIEDAGANAEHNRGFDTTELMISKVEVNKGTKRKKIKPRAQGRNSIIKRPTCHITIVLQKPFFLVQLGNDIFPLSKKDTQQIWYAAKFSNSRMLDDIIFRLIMKGELKIY</sequence>
<evidence type="ECO:0000256" key="3">
    <source>
        <dbReference type="ARBA" id="ARBA00009451"/>
    </source>
</evidence>
<comment type="similarity">
    <text evidence="2 11">Belongs to the universal ribosomal protein uS19 family.</text>
</comment>